<keyword evidence="1" id="KW-1133">Transmembrane helix</keyword>
<sequence length="112" mass="13231">MDWNDQDRTDEEIILIELRQGLDRMDHVLDQPSVPSKEQLKMQIAERWKGQRMFTILELVLFWLVSLVVIASGMLLVYSTPWSLWVIQGFSFIAAFVLVLRFIIHRRKEGVE</sequence>
<keyword evidence="3" id="KW-1185">Reference proteome</keyword>
<evidence type="ECO:0008006" key="4">
    <source>
        <dbReference type="Google" id="ProtNLM"/>
    </source>
</evidence>
<dbReference type="RefSeq" id="WP_068656764.1">
    <property type="nucleotide sequence ID" value="NZ_CP017770.1"/>
</dbReference>
<keyword evidence="1" id="KW-0812">Transmembrane</keyword>
<dbReference type="KEGG" id="pcx:LPB68_15640"/>
<keyword evidence="1" id="KW-0472">Membrane</keyword>
<protein>
    <recommendedName>
        <fullName evidence="4">YxlC family protein</fullName>
    </recommendedName>
</protein>
<dbReference type="InterPro" id="IPR035238">
    <property type="entry name" value="DUF5345"/>
</dbReference>
<dbReference type="OrthoDB" id="2629903at2"/>
<feature type="transmembrane region" description="Helical" evidence="1">
    <location>
        <begin position="56"/>
        <end position="78"/>
    </location>
</feature>
<dbReference type="EMBL" id="LSFN01000006">
    <property type="protein sequence ID" value="OAB75851.1"/>
    <property type="molecule type" value="Genomic_DNA"/>
</dbReference>
<dbReference type="AlphaFoldDB" id="A0A167ESZ0"/>
<dbReference type="STRING" id="1763538.LPB68_15640"/>
<comment type="caution">
    <text evidence="2">The sequence shown here is derived from an EMBL/GenBank/DDBJ whole genome shotgun (WGS) entry which is preliminary data.</text>
</comment>
<accession>A0A167ESZ0</accession>
<organism evidence="2 3">
    <name type="scientific">Paenibacillus crassostreae</name>
    <dbReference type="NCBI Taxonomy" id="1763538"/>
    <lineage>
        <taxon>Bacteria</taxon>
        <taxon>Bacillati</taxon>
        <taxon>Bacillota</taxon>
        <taxon>Bacilli</taxon>
        <taxon>Bacillales</taxon>
        <taxon>Paenibacillaceae</taxon>
        <taxon>Paenibacillus</taxon>
    </lineage>
</organism>
<feature type="transmembrane region" description="Helical" evidence="1">
    <location>
        <begin position="84"/>
        <end position="104"/>
    </location>
</feature>
<gene>
    <name evidence="2" type="ORF">PNBC_07380</name>
</gene>
<proteinExistence type="predicted"/>
<reference evidence="2 3" key="1">
    <citation type="submission" date="2016-02" db="EMBL/GenBank/DDBJ databases">
        <title>Paenibacillus sp. LPB0068, isolated from Crassostrea gigas.</title>
        <authorList>
            <person name="Shin S.-K."/>
            <person name="Yi H."/>
        </authorList>
    </citation>
    <scope>NUCLEOTIDE SEQUENCE [LARGE SCALE GENOMIC DNA]</scope>
    <source>
        <strain evidence="2 3">LPB0068</strain>
    </source>
</reference>
<evidence type="ECO:0000256" key="1">
    <source>
        <dbReference type="SAM" id="Phobius"/>
    </source>
</evidence>
<dbReference type="Proteomes" id="UP000077134">
    <property type="component" value="Unassembled WGS sequence"/>
</dbReference>
<evidence type="ECO:0000313" key="2">
    <source>
        <dbReference type="EMBL" id="OAB75851.1"/>
    </source>
</evidence>
<dbReference type="Pfam" id="PF17280">
    <property type="entry name" value="DUF5345"/>
    <property type="match status" value="1"/>
</dbReference>
<name>A0A167ESZ0_9BACL</name>
<evidence type="ECO:0000313" key="3">
    <source>
        <dbReference type="Proteomes" id="UP000077134"/>
    </source>
</evidence>